<reference evidence="1 2" key="1">
    <citation type="submission" date="2019-06" db="EMBL/GenBank/DDBJ databases">
        <title>Sequencing the genomes of 1000 actinobacteria strains.</title>
        <authorList>
            <person name="Klenk H.-P."/>
        </authorList>
    </citation>
    <scope>NUCLEOTIDE SEQUENCE [LARGE SCALE GENOMIC DNA]</scope>
    <source>
        <strain evidence="1 2">DSM 43866</strain>
    </source>
</reference>
<protein>
    <submittedName>
        <fullName evidence="1">Uncharacterized protein DUF1259</fullName>
    </submittedName>
</protein>
<evidence type="ECO:0000313" key="1">
    <source>
        <dbReference type="EMBL" id="TWG12597.1"/>
    </source>
</evidence>
<dbReference type="Proteomes" id="UP000320239">
    <property type="component" value="Unassembled WGS sequence"/>
</dbReference>
<proteinExistence type="predicted"/>
<dbReference type="AlphaFoldDB" id="A0A561VLY4"/>
<dbReference type="Pfam" id="PF07485">
    <property type="entry name" value="DUF1529"/>
    <property type="match status" value="1"/>
</dbReference>
<dbReference type="InterPro" id="IPR011094">
    <property type="entry name" value="Uncharacterised_LppY/LpqO"/>
</dbReference>
<dbReference type="RefSeq" id="WP_187645953.1">
    <property type="nucleotide sequence ID" value="NZ_BOMX01000095.1"/>
</dbReference>
<comment type="caution">
    <text evidence="1">The sequence shown here is derived from an EMBL/GenBank/DDBJ whole genome shotgun (WGS) entry which is preliminary data.</text>
</comment>
<evidence type="ECO:0000313" key="2">
    <source>
        <dbReference type="Proteomes" id="UP000320239"/>
    </source>
</evidence>
<organism evidence="1 2">
    <name type="scientific">Actinoplanes teichomyceticus</name>
    <dbReference type="NCBI Taxonomy" id="1867"/>
    <lineage>
        <taxon>Bacteria</taxon>
        <taxon>Bacillati</taxon>
        <taxon>Actinomycetota</taxon>
        <taxon>Actinomycetes</taxon>
        <taxon>Micromonosporales</taxon>
        <taxon>Micromonosporaceae</taxon>
        <taxon>Actinoplanes</taxon>
    </lineage>
</organism>
<dbReference type="EMBL" id="VIWY01000005">
    <property type="protein sequence ID" value="TWG12597.1"/>
    <property type="molecule type" value="Genomic_DNA"/>
</dbReference>
<gene>
    <name evidence="1" type="ORF">FHX34_105464</name>
</gene>
<accession>A0A561VLY4</accession>
<name>A0A561VLY4_ACTTI</name>
<sequence>MTIAATLTAHAVFYLHFWAHADAQALARTLRTAIDATRTAA</sequence>
<keyword evidence="2" id="KW-1185">Reference proteome</keyword>